<evidence type="ECO:0000256" key="1">
    <source>
        <dbReference type="SAM" id="Phobius"/>
    </source>
</evidence>
<evidence type="ECO:0000313" key="3">
    <source>
        <dbReference type="Proteomes" id="UP001642540"/>
    </source>
</evidence>
<name>A0ABP1QGI6_9HEXA</name>
<proteinExistence type="predicted"/>
<dbReference type="PANTHER" id="PTHR38640:SF1">
    <property type="entry name" value="GEO09659P1"/>
    <property type="match status" value="1"/>
</dbReference>
<organism evidence="2 3">
    <name type="scientific">Orchesella dallaii</name>
    <dbReference type="NCBI Taxonomy" id="48710"/>
    <lineage>
        <taxon>Eukaryota</taxon>
        <taxon>Metazoa</taxon>
        <taxon>Ecdysozoa</taxon>
        <taxon>Arthropoda</taxon>
        <taxon>Hexapoda</taxon>
        <taxon>Collembola</taxon>
        <taxon>Entomobryomorpha</taxon>
        <taxon>Entomobryoidea</taxon>
        <taxon>Orchesellidae</taxon>
        <taxon>Orchesellinae</taxon>
        <taxon>Orchesella</taxon>
    </lineage>
</organism>
<accession>A0ABP1QGI6</accession>
<keyword evidence="1" id="KW-0812">Transmembrane</keyword>
<sequence length="163" mass="17857">MASPSDSGMEDETEQEECTCLERVLKPLTKKNIIHHYIPLAGTACYSLMSIHFVKPSILRRITSTDPTNVLLTASLAGSCLYVYDRKHLKSVVGKQKISFSVFSAGLFNLGSILLWAMIRSATTSRDSTIQTARVALAVGSSVLLVKTGMEYLNAVDSQITRK</sequence>
<comment type="caution">
    <text evidence="2">The sequence shown here is derived from an EMBL/GenBank/DDBJ whole genome shotgun (WGS) entry which is preliminary data.</text>
</comment>
<evidence type="ECO:0000313" key="2">
    <source>
        <dbReference type="EMBL" id="CAL8102104.1"/>
    </source>
</evidence>
<protein>
    <recommendedName>
        <fullName evidence="4">Transmembrane protein</fullName>
    </recommendedName>
</protein>
<dbReference type="Proteomes" id="UP001642540">
    <property type="component" value="Unassembled WGS sequence"/>
</dbReference>
<keyword evidence="3" id="KW-1185">Reference proteome</keyword>
<evidence type="ECO:0008006" key="4">
    <source>
        <dbReference type="Google" id="ProtNLM"/>
    </source>
</evidence>
<dbReference type="PANTHER" id="PTHR38640">
    <property type="entry name" value="GEO09659P1"/>
    <property type="match status" value="1"/>
</dbReference>
<feature type="transmembrane region" description="Helical" evidence="1">
    <location>
        <begin position="33"/>
        <end position="54"/>
    </location>
</feature>
<feature type="transmembrane region" description="Helical" evidence="1">
    <location>
        <begin position="98"/>
        <end position="119"/>
    </location>
</feature>
<keyword evidence="1" id="KW-0472">Membrane</keyword>
<keyword evidence="1" id="KW-1133">Transmembrane helix</keyword>
<dbReference type="EMBL" id="CAXLJM020000033">
    <property type="protein sequence ID" value="CAL8102104.1"/>
    <property type="molecule type" value="Genomic_DNA"/>
</dbReference>
<reference evidence="2 3" key="1">
    <citation type="submission" date="2024-08" db="EMBL/GenBank/DDBJ databases">
        <authorList>
            <person name="Cucini C."/>
            <person name="Frati F."/>
        </authorList>
    </citation>
    <scope>NUCLEOTIDE SEQUENCE [LARGE SCALE GENOMIC DNA]</scope>
</reference>
<gene>
    <name evidence="2" type="ORF">ODALV1_LOCUS11048</name>
</gene>